<dbReference type="RefSeq" id="WP_311510326.1">
    <property type="nucleotide sequence ID" value="NZ_JAVREP010000001.1"/>
</dbReference>
<keyword evidence="3" id="KW-1185">Reference proteome</keyword>
<accession>A0ABU2M4J2</accession>
<gene>
    <name evidence="2" type="ORF">RM479_04010</name>
</gene>
<keyword evidence="1" id="KW-1133">Transmembrane helix</keyword>
<keyword evidence="1" id="KW-0812">Transmembrane</keyword>
<comment type="caution">
    <text evidence="2">The sequence shown here is derived from an EMBL/GenBank/DDBJ whole genome shotgun (WGS) entry which is preliminary data.</text>
</comment>
<name>A0ABU2M4J2_9ACTN</name>
<sequence length="52" mass="5630">MTPPAHRTARRLIAVTVYVLAVAATLMAVAALLWAGSTLVEHAWEHAAHRAR</sequence>
<evidence type="ECO:0000313" key="3">
    <source>
        <dbReference type="Proteomes" id="UP001183390"/>
    </source>
</evidence>
<evidence type="ECO:0000256" key="1">
    <source>
        <dbReference type="SAM" id="Phobius"/>
    </source>
</evidence>
<reference evidence="3" key="1">
    <citation type="submission" date="2023-07" db="EMBL/GenBank/DDBJ databases">
        <title>30 novel species of actinomycetes from the DSMZ collection.</title>
        <authorList>
            <person name="Nouioui I."/>
        </authorList>
    </citation>
    <scope>NUCLEOTIDE SEQUENCE [LARGE SCALE GENOMIC DNA]</scope>
    <source>
        <strain evidence="3">DSM 44743</strain>
    </source>
</reference>
<keyword evidence="1" id="KW-0472">Membrane</keyword>
<dbReference type="Proteomes" id="UP001183390">
    <property type="component" value="Unassembled WGS sequence"/>
</dbReference>
<protein>
    <submittedName>
        <fullName evidence="2">Uncharacterized protein</fullName>
    </submittedName>
</protein>
<dbReference type="EMBL" id="JAVREP010000001">
    <property type="protein sequence ID" value="MDT0327570.1"/>
    <property type="molecule type" value="Genomic_DNA"/>
</dbReference>
<feature type="transmembrane region" description="Helical" evidence="1">
    <location>
        <begin position="12"/>
        <end position="35"/>
    </location>
</feature>
<organism evidence="2 3">
    <name type="scientific">Nocardiopsis lambiniae</name>
    <dbReference type="NCBI Taxonomy" id="3075539"/>
    <lineage>
        <taxon>Bacteria</taxon>
        <taxon>Bacillati</taxon>
        <taxon>Actinomycetota</taxon>
        <taxon>Actinomycetes</taxon>
        <taxon>Streptosporangiales</taxon>
        <taxon>Nocardiopsidaceae</taxon>
        <taxon>Nocardiopsis</taxon>
    </lineage>
</organism>
<evidence type="ECO:0000313" key="2">
    <source>
        <dbReference type="EMBL" id="MDT0327570.1"/>
    </source>
</evidence>
<proteinExistence type="predicted"/>